<gene>
    <name evidence="1" type="ORF">CONPUDRAFT_140255</name>
</gene>
<protein>
    <submittedName>
        <fullName evidence="1">Uncharacterized protein</fullName>
    </submittedName>
</protein>
<dbReference type="GeneID" id="19201483"/>
<dbReference type="Proteomes" id="UP000053558">
    <property type="component" value="Unassembled WGS sequence"/>
</dbReference>
<organism evidence="1 2">
    <name type="scientific">Coniophora puteana (strain RWD-64-598)</name>
    <name type="common">Brown rot fungus</name>
    <dbReference type="NCBI Taxonomy" id="741705"/>
    <lineage>
        <taxon>Eukaryota</taxon>
        <taxon>Fungi</taxon>
        <taxon>Dikarya</taxon>
        <taxon>Basidiomycota</taxon>
        <taxon>Agaricomycotina</taxon>
        <taxon>Agaricomycetes</taxon>
        <taxon>Agaricomycetidae</taxon>
        <taxon>Boletales</taxon>
        <taxon>Coniophorineae</taxon>
        <taxon>Coniophoraceae</taxon>
        <taxon>Coniophora</taxon>
    </lineage>
</organism>
<dbReference type="AlphaFoldDB" id="A0A5M3M7Z4"/>
<name>A0A5M3M7Z4_CONPW</name>
<accession>A0A5M3M7Z4</accession>
<dbReference type="RefSeq" id="XP_007774868.1">
    <property type="nucleotide sequence ID" value="XM_007776678.1"/>
</dbReference>
<dbReference type="EMBL" id="JH711590">
    <property type="protein sequence ID" value="EIW74791.1"/>
    <property type="molecule type" value="Genomic_DNA"/>
</dbReference>
<dbReference type="OrthoDB" id="3132633at2759"/>
<evidence type="ECO:0000313" key="2">
    <source>
        <dbReference type="Proteomes" id="UP000053558"/>
    </source>
</evidence>
<reference evidence="2" key="1">
    <citation type="journal article" date="2012" name="Science">
        <title>The Paleozoic origin of enzymatic lignin decomposition reconstructed from 31 fungal genomes.</title>
        <authorList>
            <person name="Floudas D."/>
            <person name="Binder M."/>
            <person name="Riley R."/>
            <person name="Barry K."/>
            <person name="Blanchette R.A."/>
            <person name="Henrissat B."/>
            <person name="Martinez A.T."/>
            <person name="Otillar R."/>
            <person name="Spatafora J.W."/>
            <person name="Yadav J.S."/>
            <person name="Aerts A."/>
            <person name="Benoit I."/>
            <person name="Boyd A."/>
            <person name="Carlson A."/>
            <person name="Copeland A."/>
            <person name="Coutinho P.M."/>
            <person name="de Vries R.P."/>
            <person name="Ferreira P."/>
            <person name="Findley K."/>
            <person name="Foster B."/>
            <person name="Gaskell J."/>
            <person name="Glotzer D."/>
            <person name="Gorecki P."/>
            <person name="Heitman J."/>
            <person name="Hesse C."/>
            <person name="Hori C."/>
            <person name="Igarashi K."/>
            <person name="Jurgens J.A."/>
            <person name="Kallen N."/>
            <person name="Kersten P."/>
            <person name="Kohler A."/>
            <person name="Kuees U."/>
            <person name="Kumar T.K.A."/>
            <person name="Kuo A."/>
            <person name="LaButti K."/>
            <person name="Larrondo L.F."/>
            <person name="Lindquist E."/>
            <person name="Ling A."/>
            <person name="Lombard V."/>
            <person name="Lucas S."/>
            <person name="Lundell T."/>
            <person name="Martin R."/>
            <person name="McLaughlin D.J."/>
            <person name="Morgenstern I."/>
            <person name="Morin E."/>
            <person name="Murat C."/>
            <person name="Nagy L.G."/>
            <person name="Nolan M."/>
            <person name="Ohm R.A."/>
            <person name="Patyshakuliyeva A."/>
            <person name="Rokas A."/>
            <person name="Ruiz-Duenas F.J."/>
            <person name="Sabat G."/>
            <person name="Salamov A."/>
            <person name="Samejima M."/>
            <person name="Schmutz J."/>
            <person name="Slot J.C."/>
            <person name="St John F."/>
            <person name="Stenlid J."/>
            <person name="Sun H."/>
            <person name="Sun S."/>
            <person name="Syed K."/>
            <person name="Tsang A."/>
            <person name="Wiebenga A."/>
            <person name="Young D."/>
            <person name="Pisabarro A."/>
            <person name="Eastwood D.C."/>
            <person name="Martin F."/>
            <person name="Cullen D."/>
            <person name="Grigoriev I.V."/>
            <person name="Hibbett D.S."/>
        </authorList>
    </citation>
    <scope>NUCLEOTIDE SEQUENCE [LARGE SCALE GENOMIC DNA]</scope>
    <source>
        <strain evidence="2">RWD-64-598 SS2</strain>
    </source>
</reference>
<dbReference type="KEGG" id="cput:CONPUDRAFT_140255"/>
<keyword evidence="2" id="KW-1185">Reference proteome</keyword>
<dbReference type="OMA" id="TRERECP"/>
<comment type="caution">
    <text evidence="1">The sequence shown here is derived from an EMBL/GenBank/DDBJ whole genome shotgun (WGS) entry which is preliminary data.</text>
</comment>
<evidence type="ECO:0000313" key="1">
    <source>
        <dbReference type="EMBL" id="EIW74791.1"/>
    </source>
</evidence>
<proteinExistence type="predicted"/>
<sequence>MIDQNHLRQLAAGGFMEVESDVNGVWNAAIHQSYPTANVEYVVAPEVRIDDQNRLDLLVRSFTYSAGGNPTAKPVLLFEGKGSSGDSWERLESQLSGYLNRPGFLTPTQKCWALGGRGKDMKLWRFHKANAEFQKLLPWKVERGAAKEVPRERAPPPYSVVDNYDEVRILLDYIHNHPDPNF</sequence>